<gene>
    <name evidence="3" type="ORF">FYJ78_02880</name>
</gene>
<name>A0A6I2UVR7_9FIRM</name>
<dbReference type="FunFam" id="3.30.420.10:FF:000045">
    <property type="entry name" value="3'-5' exonuclease DinG"/>
    <property type="match status" value="1"/>
</dbReference>
<dbReference type="Gene3D" id="3.30.420.10">
    <property type="entry name" value="Ribonuclease H-like superfamily/Ribonuclease H"/>
    <property type="match status" value="1"/>
</dbReference>
<evidence type="ECO:0000259" key="2">
    <source>
        <dbReference type="SMART" id="SM00479"/>
    </source>
</evidence>
<dbReference type="InterPro" id="IPR036397">
    <property type="entry name" value="RNaseH_sf"/>
</dbReference>
<dbReference type="GO" id="GO:0008408">
    <property type="term" value="F:3'-5' exonuclease activity"/>
    <property type="evidence" value="ECO:0007669"/>
    <property type="project" value="TreeGrafter"/>
</dbReference>
<evidence type="ECO:0000256" key="1">
    <source>
        <dbReference type="ARBA" id="ARBA00022839"/>
    </source>
</evidence>
<proteinExistence type="predicted"/>
<evidence type="ECO:0000313" key="3">
    <source>
        <dbReference type="EMBL" id="MSV24144.1"/>
    </source>
</evidence>
<sequence length="192" mass="21409">MMNFMAIDFETATSARDSACSVAVVEVRGGRLYDSYYTLIQPPGNRYNWFNVQIHGITREDTADAPVFSSVWPELCARLEGRVVVAHNARFDMSVLASCLAGAGLPFPRFSYCDTVAISRKAWPNLTDHKLNTVGDFLHIDFHHHNALDDARTCAAIPLCAGRELAADSLEGLARLLGVQVHPFSDRKRWKR</sequence>
<keyword evidence="4" id="KW-1185">Reference proteome</keyword>
<dbReference type="EMBL" id="VUNL01000002">
    <property type="protein sequence ID" value="MSV24144.1"/>
    <property type="molecule type" value="Genomic_DNA"/>
</dbReference>
<dbReference type="GO" id="GO:0005829">
    <property type="term" value="C:cytosol"/>
    <property type="evidence" value="ECO:0007669"/>
    <property type="project" value="TreeGrafter"/>
</dbReference>
<keyword evidence="1 3" id="KW-0540">Nuclease</keyword>
<dbReference type="CDD" id="cd06130">
    <property type="entry name" value="DNA_pol_III_epsilon_like"/>
    <property type="match status" value="1"/>
</dbReference>
<protein>
    <submittedName>
        <fullName evidence="3">3'-5' exonuclease</fullName>
    </submittedName>
</protein>
<dbReference type="PANTHER" id="PTHR30231:SF42">
    <property type="entry name" value="EXONUCLEASE"/>
    <property type="match status" value="1"/>
</dbReference>
<dbReference type="Pfam" id="PF00929">
    <property type="entry name" value="RNase_T"/>
    <property type="match status" value="1"/>
</dbReference>
<keyword evidence="1 3" id="KW-0269">Exonuclease</keyword>
<comment type="caution">
    <text evidence="3">The sequence shown here is derived from an EMBL/GenBank/DDBJ whole genome shotgun (WGS) entry which is preliminary data.</text>
</comment>
<dbReference type="InterPro" id="IPR013520">
    <property type="entry name" value="Ribonucl_H"/>
</dbReference>
<organism evidence="3 4">
    <name type="scientific">Selenomonas montiformis</name>
    <dbReference type="NCBI Taxonomy" id="2652285"/>
    <lineage>
        <taxon>Bacteria</taxon>
        <taxon>Bacillati</taxon>
        <taxon>Bacillota</taxon>
        <taxon>Negativicutes</taxon>
        <taxon>Selenomonadales</taxon>
        <taxon>Selenomonadaceae</taxon>
        <taxon>Selenomonas</taxon>
    </lineage>
</organism>
<feature type="domain" description="Exonuclease" evidence="2">
    <location>
        <begin position="3"/>
        <end position="167"/>
    </location>
</feature>
<dbReference type="PANTHER" id="PTHR30231">
    <property type="entry name" value="DNA POLYMERASE III SUBUNIT EPSILON"/>
    <property type="match status" value="1"/>
</dbReference>
<accession>A0A6I2UVR7</accession>
<dbReference type="AlphaFoldDB" id="A0A6I2UVR7"/>
<dbReference type="SUPFAM" id="SSF53098">
    <property type="entry name" value="Ribonuclease H-like"/>
    <property type="match status" value="1"/>
</dbReference>
<evidence type="ECO:0000313" key="4">
    <source>
        <dbReference type="Proteomes" id="UP000430222"/>
    </source>
</evidence>
<dbReference type="SMART" id="SM00479">
    <property type="entry name" value="EXOIII"/>
    <property type="match status" value="1"/>
</dbReference>
<dbReference type="RefSeq" id="WP_154619888.1">
    <property type="nucleotide sequence ID" value="NZ_CBCTNG010000001.1"/>
</dbReference>
<keyword evidence="1 3" id="KW-0378">Hydrolase</keyword>
<dbReference type="InterPro" id="IPR012337">
    <property type="entry name" value="RNaseH-like_sf"/>
</dbReference>
<dbReference type="GO" id="GO:0003676">
    <property type="term" value="F:nucleic acid binding"/>
    <property type="evidence" value="ECO:0007669"/>
    <property type="project" value="InterPro"/>
</dbReference>
<reference evidence="3 4" key="1">
    <citation type="submission" date="2019-08" db="EMBL/GenBank/DDBJ databases">
        <title>In-depth cultivation of the pig gut microbiome towards novel bacterial diversity and tailored functional studies.</title>
        <authorList>
            <person name="Wylensek D."/>
            <person name="Hitch T.C.A."/>
            <person name="Clavel T."/>
        </authorList>
    </citation>
    <scope>NUCLEOTIDE SEQUENCE [LARGE SCALE GENOMIC DNA]</scope>
    <source>
        <strain evidence="4">WCA-380-WT-3B3</strain>
    </source>
</reference>
<dbReference type="Proteomes" id="UP000430222">
    <property type="component" value="Unassembled WGS sequence"/>
</dbReference>